<dbReference type="Proteomes" id="UP000027138">
    <property type="component" value="Unassembled WGS sequence"/>
</dbReference>
<sequence length="522" mass="58588">MITYFPQNFVPKTGSIPKTWSIPTTNKSLLNPGHHLCPCSSSLSNPSSVSLLFHHKLHCSLSSPSMALSIARPKHRSFTNPTLIHLFSTSSSSTNPPSNQLNPQNDTDSQSLPSQSPFASQFSDLKASLKQQRQSPQYQNQENKPNRPPLRKAFNASHSTSGSFEEIKKNLAEFRSKSSVPPPTESNNAGPVSYSGQPRQQIRISDLYKQQNLSQDTHGSSASTESTQFSGRLAFEKIKESLAQTKLYASGKNASTGKDATSFPGFRSNWNVKPTNETVPMTSSVTWGTQDSASLLSRKEDGNVNERLRTTEFVKMYSYVELGDKLRNLRPEVKDGEKGSFSLAELNERLRKLRQIEEKEAESTMGGVLLRDIRASLLVLGKTHEEKSRKSSSQPLNICTSLSSTPSYMTLPPKEPLVEKYFHPDNMSSAEKMKIELAKVREEFKMSESDCGSARVQVAQLTTKIKHLSSVLHKKDKHSRKGLQEMVQRRKKLLKYLRRTDWDSYCFVLSKLSLRDNPDFKH</sequence>
<evidence type="ECO:0000256" key="4">
    <source>
        <dbReference type="ARBA" id="ARBA00035250"/>
    </source>
</evidence>
<evidence type="ECO:0000313" key="8">
    <source>
        <dbReference type="Proteomes" id="UP000027138"/>
    </source>
</evidence>
<dbReference type="GO" id="GO:1990904">
    <property type="term" value="C:ribonucleoprotein complex"/>
    <property type="evidence" value="ECO:0007669"/>
    <property type="project" value="UniProtKB-KW"/>
</dbReference>
<feature type="compositionally biased region" description="Polar residues" evidence="6">
    <location>
        <begin position="100"/>
        <end position="143"/>
    </location>
</feature>
<dbReference type="GO" id="GO:0003735">
    <property type="term" value="F:structural constituent of ribosome"/>
    <property type="evidence" value="ECO:0007669"/>
    <property type="project" value="InterPro"/>
</dbReference>
<dbReference type="STRING" id="180498.A0A067KYS3"/>
<gene>
    <name evidence="7" type="ORF">JCGZ_06065</name>
</gene>
<dbReference type="InterPro" id="IPR005290">
    <property type="entry name" value="Ribosomal_uS15_bac-type"/>
</dbReference>
<dbReference type="Gene3D" id="1.10.287.10">
    <property type="entry name" value="S15/NS1, RNA-binding"/>
    <property type="match status" value="1"/>
</dbReference>
<protein>
    <recommendedName>
        <fullName evidence="4">Small ribosomal subunit protein uS15c</fullName>
    </recommendedName>
    <alternativeName>
        <fullName evidence="5">30S ribosomal protein S15, chloroplastic</fullName>
    </alternativeName>
</protein>
<feature type="compositionally biased region" description="Low complexity" evidence="6">
    <location>
        <begin position="88"/>
        <end position="99"/>
    </location>
</feature>
<evidence type="ECO:0000256" key="5">
    <source>
        <dbReference type="ARBA" id="ARBA00035484"/>
    </source>
</evidence>
<evidence type="ECO:0000256" key="2">
    <source>
        <dbReference type="ARBA" id="ARBA00022980"/>
    </source>
</evidence>
<evidence type="ECO:0000256" key="1">
    <source>
        <dbReference type="ARBA" id="ARBA00008434"/>
    </source>
</evidence>
<evidence type="ECO:0000256" key="6">
    <source>
        <dbReference type="SAM" id="MobiDB-lite"/>
    </source>
</evidence>
<dbReference type="AlphaFoldDB" id="A0A067KYS3"/>
<feature type="compositionally biased region" description="Polar residues" evidence="6">
    <location>
        <begin position="185"/>
        <end position="198"/>
    </location>
</feature>
<dbReference type="SUPFAM" id="SSF47060">
    <property type="entry name" value="S15/NS1 RNA-binding domain"/>
    <property type="match status" value="1"/>
</dbReference>
<organism evidence="7 8">
    <name type="scientific">Jatropha curcas</name>
    <name type="common">Barbados nut</name>
    <dbReference type="NCBI Taxonomy" id="180498"/>
    <lineage>
        <taxon>Eukaryota</taxon>
        <taxon>Viridiplantae</taxon>
        <taxon>Streptophyta</taxon>
        <taxon>Embryophyta</taxon>
        <taxon>Tracheophyta</taxon>
        <taxon>Spermatophyta</taxon>
        <taxon>Magnoliopsida</taxon>
        <taxon>eudicotyledons</taxon>
        <taxon>Gunneridae</taxon>
        <taxon>Pentapetalae</taxon>
        <taxon>rosids</taxon>
        <taxon>fabids</taxon>
        <taxon>Malpighiales</taxon>
        <taxon>Euphorbiaceae</taxon>
        <taxon>Crotonoideae</taxon>
        <taxon>Jatropheae</taxon>
        <taxon>Jatropha</taxon>
    </lineage>
</organism>
<dbReference type="InterPro" id="IPR009068">
    <property type="entry name" value="uS15_NS1_RNA-bd_sf"/>
</dbReference>
<evidence type="ECO:0000313" key="7">
    <source>
        <dbReference type="EMBL" id="KDP37009.1"/>
    </source>
</evidence>
<dbReference type="PANTHER" id="PTHR47546">
    <property type="entry name" value="S15/NS1, RNA-BINDING PROTEIN"/>
    <property type="match status" value="1"/>
</dbReference>
<dbReference type="GO" id="GO:0006412">
    <property type="term" value="P:translation"/>
    <property type="evidence" value="ECO:0007669"/>
    <property type="project" value="InterPro"/>
</dbReference>
<dbReference type="OrthoDB" id="441444at2759"/>
<accession>A0A067KYS3</accession>
<dbReference type="InterPro" id="IPR000589">
    <property type="entry name" value="Ribosomal_uS15"/>
</dbReference>
<dbReference type="HAMAP" id="MF_01343_B">
    <property type="entry name" value="Ribosomal_uS15_B"/>
    <property type="match status" value="1"/>
</dbReference>
<feature type="region of interest" description="Disordered" evidence="6">
    <location>
        <begin position="87"/>
        <end position="198"/>
    </location>
</feature>
<comment type="similarity">
    <text evidence="1">Belongs to the universal ribosomal protein uS15 family.</text>
</comment>
<name>A0A067KYS3_JATCU</name>
<dbReference type="NCBIfam" id="TIGR00952">
    <property type="entry name" value="S15_bact"/>
    <property type="match status" value="1"/>
</dbReference>
<keyword evidence="8" id="KW-1185">Reference proteome</keyword>
<feature type="compositionally biased region" description="Basic and acidic residues" evidence="6">
    <location>
        <begin position="165"/>
        <end position="176"/>
    </location>
</feature>
<keyword evidence="3" id="KW-0687">Ribonucleoprotein</keyword>
<dbReference type="PANTHER" id="PTHR47546:SF3">
    <property type="entry name" value="30S RIBOSOMAL PROTEIN S15, CHLOROPLASTIC"/>
    <property type="match status" value="1"/>
</dbReference>
<dbReference type="GO" id="GO:0005840">
    <property type="term" value="C:ribosome"/>
    <property type="evidence" value="ECO:0007669"/>
    <property type="project" value="UniProtKB-KW"/>
</dbReference>
<keyword evidence="2" id="KW-0689">Ribosomal protein</keyword>
<reference evidence="7 8" key="1">
    <citation type="journal article" date="2014" name="PLoS ONE">
        <title>Global Analysis of Gene Expression Profiles in Physic Nut (Jatropha curcas L.) Seedlings Exposed to Salt Stress.</title>
        <authorList>
            <person name="Zhang L."/>
            <person name="Zhang C."/>
            <person name="Wu P."/>
            <person name="Chen Y."/>
            <person name="Li M."/>
            <person name="Jiang H."/>
            <person name="Wu G."/>
        </authorList>
    </citation>
    <scope>NUCLEOTIDE SEQUENCE [LARGE SCALE GENOMIC DNA]</scope>
    <source>
        <strain evidence="8">cv. GZQX0401</strain>
        <tissue evidence="7">Young leaves</tissue>
    </source>
</reference>
<dbReference type="GO" id="GO:0005737">
    <property type="term" value="C:cytoplasm"/>
    <property type="evidence" value="ECO:0007669"/>
    <property type="project" value="UniProtKB-ARBA"/>
</dbReference>
<dbReference type="Pfam" id="PF00312">
    <property type="entry name" value="Ribosomal_S15"/>
    <property type="match status" value="1"/>
</dbReference>
<dbReference type="EMBL" id="KK914415">
    <property type="protein sequence ID" value="KDP37009.1"/>
    <property type="molecule type" value="Genomic_DNA"/>
</dbReference>
<dbReference type="CDD" id="cd00353">
    <property type="entry name" value="Ribosomal_S15p_S13e"/>
    <property type="match status" value="1"/>
</dbReference>
<evidence type="ECO:0000256" key="3">
    <source>
        <dbReference type="ARBA" id="ARBA00023274"/>
    </source>
</evidence>
<dbReference type="SMART" id="SM01387">
    <property type="entry name" value="Ribosomal_S15"/>
    <property type="match status" value="1"/>
</dbReference>
<proteinExistence type="inferred from homology"/>